<dbReference type="GO" id="GO:0016757">
    <property type="term" value="F:glycosyltransferase activity"/>
    <property type="evidence" value="ECO:0007669"/>
    <property type="project" value="UniProtKB-KW"/>
</dbReference>
<protein>
    <recommendedName>
        <fullName evidence="13">O-fucosyltransferase family protein</fullName>
    </recommendedName>
</protein>
<reference evidence="14" key="1">
    <citation type="submission" date="2020-03" db="EMBL/GenBank/DDBJ databases">
        <title>A high-quality chromosome-level genome assembly of a woody plant with both climbing and erect habits, Rhamnella rubrinervis.</title>
        <authorList>
            <person name="Lu Z."/>
            <person name="Yang Y."/>
            <person name="Zhu X."/>
            <person name="Sun Y."/>
        </authorList>
    </citation>
    <scope>NUCLEOTIDE SEQUENCE</scope>
    <source>
        <strain evidence="14">BYM</strain>
        <tissue evidence="14">Leaf</tissue>
    </source>
</reference>
<dbReference type="InterPro" id="IPR019378">
    <property type="entry name" value="GDP-Fuc_O-FucTrfase"/>
</dbReference>
<organism evidence="14 15">
    <name type="scientific">Rhamnella rubrinervis</name>
    <dbReference type="NCBI Taxonomy" id="2594499"/>
    <lineage>
        <taxon>Eukaryota</taxon>
        <taxon>Viridiplantae</taxon>
        <taxon>Streptophyta</taxon>
        <taxon>Embryophyta</taxon>
        <taxon>Tracheophyta</taxon>
        <taxon>Spermatophyta</taxon>
        <taxon>Magnoliopsida</taxon>
        <taxon>eudicotyledons</taxon>
        <taxon>Gunneridae</taxon>
        <taxon>Pentapetalae</taxon>
        <taxon>rosids</taxon>
        <taxon>fabids</taxon>
        <taxon>Rosales</taxon>
        <taxon>Rhamnaceae</taxon>
        <taxon>rhamnoid group</taxon>
        <taxon>Rhamneae</taxon>
        <taxon>Rhamnella</taxon>
    </lineage>
</organism>
<dbReference type="Pfam" id="PF10250">
    <property type="entry name" value="O-FucT"/>
    <property type="match status" value="1"/>
</dbReference>
<dbReference type="EMBL" id="VOIH02000003">
    <property type="protein sequence ID" value="KAF3450001.1"/>
    <property type="molecule type" value="Genomic_DNA"/>
</dbReference>
<dbReference type="CDD" id="cd11299">
    <property type="entry name" value="O-FucT_plant"/>
    <property type="match status" value="1"/>
</dbReference>
<evidence type="ECO:0000256" key="6">
    <source>
        <dbReference type="ARBA" id="ARBA00022692"/>
    </source>
</evidence>
<keyword evidence="7" id="KW-0735">Signal-anchor</keyword>
<evidence type="ECO:0000256" key="4">
    <source>
        <dbReference type="ARBA" id="ARBA00022676"/>
    </source>
</evidence>
<dbReference type="GO" id="GO:0016020">
    <property type="term" value="C:membrane"/>
    <property type="evidence" value="ECO:0007669"/>
    <property type="project" value="UniProtKB-SubCell"/>
</dbReference>
<dbReference type="PIRSF" id="PIRSF009360">
    <property type="entry name" value="UCP009360"/>
    <property type="match status" value="1"/>
</dbReference>
<evidence type="ECO:0000256" key="7">
    <source>
        <dbReference type="ARBA" id="ARBA00022968"/>
    </source>
</evidence>
<comment type="similarity">
    <text evidence="3">Belongs to the glycosyltransferase GT106 family.</text>
</comment>
<evidence type="ECO:0000256" key="3">
    <source>
        <dbReference type="ARBA" id="ARBA00007737"/>
    </source>
</evidence>
<name>A0A8K0HCD6_9ROSA</name>
<evidence type="ECO:0000313" key="15">
    <source>
        <dbReference type="Proteomes" id="UP000796880"/>
    </source>
</evidence>
<comment type="pathway">
    <text evidence="2">Glycan metabolism.</text>
</comment>
<keyword evidence="6" id="KW-0812">Transmembrane</keyword>
<evidence type="ECO:0000256" key="1">
    <source>
        <dbReference type="ARBA" id="ARBA00004606"/>
    </source>
</evidence>
<evidence type="ECO:0000256" key="9">
    <source>
        <dbReference type="ARBA" id="ARBA00023136"/>
    </source>
</evidence>
<dbReference type="PANTHER" id="PTHR31741">
    <property type="entry name" value="OS02G0726500 PROTEIN-RELATED"/>
    <property type="match status" value="1"/>
</dbReference>
<keyword evidence="5" id="KW-0808">Transferase</keyword>
<evidence type="ECO:0000256" key="13">
    <source>
        <dbReference type="ARBA" id="ARBA00030350"/>
    </source>
</evidence>
<dbReference type="GO" id="GO:0006004">
    <property type="term" value="P:fucose metabolic process"/>
    <property type="evidence" value="ECO:0007669"/>
    <property type="project" value="UniProtKB-KW"/>
</dbReference>
<dbReference type="Proteomes" id="UP000796880">
    <property type="component" value="Unassembled WGS sequence"/>
</dbReference>
<comment type="caution">
    <text evidence="14">The sequence shown here is derived from an EMBL/GenBank/DDBJ whole genome shotgun (WGS) entry which is preliminary data.</text>
</comment>
<keyword evidence="4" id="KW-0328">Glycosyltransferase</keyword>
<accession>A0A8K0HCD6</accession>
<sequence>MQSELTRLSLTAACSAPSLSPRLCFLAISLSKSSQRYSWYNTKQSKTKKLTKNTEFYILKIEEETRNSACLCVGSLSRPMAKSKNNAKKLSYISVPSQVINSLSSSSLHSLLLSPKKSSKNRLFSFFTCYRSPRFWFFTLFLFGLLGMLKLGVNTDHPLLPFPSFPCITSHSQTLSSNGHSRLRMAIASNGGNGEKMEALGHVSLPQASISNGYSKDVQSEFWKQPNGLGYKPCLKFTEEYRKASDGIVKNRRKYLMVVVSGGMNQQRNQIVDAVVIARILGASLVVPVLQVNVIWGDESEFSDIFDLENFKKVLAHDVHIVSSLPSTHVMTRPVEEKRTPLHASLIGFGHAISSGNGEISNCFLRRSKNDILGLLINREGVLLLRGLDSRLSKDLPSDLQKLRCKVCPSILELGNKLADRMRSKGPYLALHLRMEKDVWVRTGCLPGLSREYDEMITNERKQRPELLTARSNITYHDRKLAGLCPLNALDVTRLLKALGAPKDARIFWAGGQPLGGKEALQPLTHAFPNFYNKEDLALPGELEPFANRASFMAAIDYIVCENSDVFMPSHGGNMGHALQGHRAYAGHKKYITPNKRQMLPYFLNPSLPEAEFNKIIRNLHHESLGQPELRIGKAGRDVTKYPIPECMCNDSHAHSKS</sequence>
<dbReference type="OrthoDB" id="2016498at2759"/>
<evidence type="ECO:0000256" key="11">
    <source>
        <dbReference type="ARBA" id="ARBA00023253"/>
    </source>
</evidence>
<proteinExistence type="inferred from homology"/>
<evidence type="ECO:0000313" key="14">
    <source>
        <dbReference type="EMBL" id="KAF3450001.1"/>
    </source>
</evidence>
<gene>
    <name evidence="14" type="ORF">FNV43_RR06080</name>
</gene>
<keyword evidence="9" id="KW-0472">Membrane</keyword>
<dbReference type="PANTHER" id="PTHR31741:SF66">
    <property type="entry name" value="O-FUCOSYLTRANSFERASE 20"/>
    <property type="match status" value="1"/>
</dbReference>
<keyword evidence="8" id="KW-1133">Transmembrane helix</keyword>
<keyword evidence="11" id="KW-0294">Fucose metabolism</keyword>
<comment type="subcellular location">
    <subcellularLocation>
        <location evidence="1">Membrane</location>
        <topology evidence="1">Single-pass type II membrane protein</topology>
    </subcellularLocation>
</comment>
<dbReference type="GO" id="GO:0005737">
    <property type="term" value="C:cytoplasm"/>
    <property type="evidence" value="ECO:0007669"/>
    <property type="project" value="TreeGrafter"/>
</dbReference>
<evidence type="ECO:0000256" key="12">
    <source>
        <dbReference type="ARBA" id="ARBA00023277"/>
    </source>
</evidence>
<evidence type="ECO:0000256" key="2">
    <source>
        <dbReference type="ARBA" id="ARBA00004881"/>
    </source>
</evidence>
<evidence type="ECO:0000256" key="10">
    <source>
        <dbReference type="ARBA" id="ARBA00023180"/>
    </source>
</evidence>
<dbReference type="AlphaFoldDB" id="A0A8K0HCD6"/>
<keyword evidence="12" id="KW-0119">Carbohydrate metabolism</keyword>
<dbReference type="InterPro" id="IPR024709">
    <property type="entry name" value="FucosylTrfase_pln"/>
</dbReference>
<keyword evidence="10" id="KW-0325">Glycoprotein</keyword>
<evidence type="ECO:0000256" key="8">
    <source>
        <dbReference type="ARBA" id="ARBA00022989"/>
    </source>
</evidence>
<keyword evidence="15" id="KW-1185">Reference proteome</keyword>
<evidence type="ECO:0000256" key="5">
    <source>
        <dbReference type="ARBA" id="ARBA00022679"/>
    </source>
</evidence>